<keyword evidence="3" id="KW-0378">Hydrolase</keyword>
<dbReference type="EMBL" id="JBHMBH010000006">
    <property type="protein sequence ID" value="MFB9712838.1"/>
    <property type="molecule type" value="Genomic_DNA"/>
</dbReference>
<feature type="domain" description="HNH nuclease" evidence="2">
    <location>
        <begin position="360"/>
        <end position="410"/>
    </location>
</feature>
<proteinExistence type="predicted"/>
<dbReference type="InterPro" id="IPR002711">
    <property type="entry name" value="HNH"/>
</dbReference>
<sequence>MAGNRETQLIGSGAPSRGAGPDFAVPRVRVQDLIDSVNSLRPGTLGTELAGGTELADLINQLRGLEDLKSAIACAQARITVAFDAAQRSAESDLGVPVAEQGRGVGAQIALARRESPARGSRLLGLAKALVAEMPHTLAALDTGQLNEWRATLLVKETACLAAEDRCAVDEELAADTGVFDGAGDKAIITAARAAAYRRDPRSVTQRASHAATERHVSLRPAPDTMTYLTALLPVAQGVAVHAALSRHADTLRPAGDTRSRGQIMTDALVERTTGTPAGICGVEVQLVMTDRTLFQGDSEPARLPGYGIVPAGWARTMLAGNHQAGHDGDLKLWLRRLFTAPRSGELVGIDSRARFFPAGLRRFIQARDDTCRTPYCDAPIRHFDHIVPRHGGGPTSLSNGAGLCEACNHTKELPGWTARTGTGRARHVIEFRTPTGHHYASTAPPLPGTEPPRTGPPGTDPPIIAALHSRRSRRKLRHYVKALKFARVTELQAA</sequence>
<dbReference type="Gene3D" id="1.10.30.50">
    <property type="match status" value="1"/>
</dbReference>
<dbReference type="Pfam" id="PF01844">
    <property type="entry name" value="HNH"/>
    <property type="match status" value="1"/>
</dbReference>
<dbReference type="SMART" id="SM00507">
    <property type="entry name" value="HNHc"/>
    <property type="match status" value="1"/>
</dbReference>
<feature type="region of interest" description="Disordered" evidence="1">
    <location>
        <begin position="1"/>
        <end position="22"/>
    </location>
</feature>
<dbReference type="CDD" id="cd00085">
    <property type="entry name" value="HNHc"/>
    <property type="match status" value="1"/>
</dbReference>
<dbReference type="GO" id="GO:0004519">
    <property type="term" value="F:endonuclease activity"/>
    <property type="evidence" value="ECO:0007669"/>
    <property type="project" value="UniProtKB-KW"/>
</dbReference>
<evidence type="ECO:0000259" key="2">
    <source>
        <dbReference type="SMART" id="SM00507"/>
    </source>
</evidence>
<organism evidence="3 4">
    <name type="scientific">Arthrobacter methylotrophus</name>
    <dbReference type="NCBI Taxonomy" id="121291"/>
    <lineage>
        <taxon>Bacteria</taxon>
        <taxon>Bacillati</taxon>
        <taxon>Actinomycetota</taxon>
        <taxon>Actinomycetes</taxon>
        <taxon>Micrococcales</taxon>
        <taxon>Micrococcaceae</taxon>
        <taxon>Arthrobacter</taxon>
    </lineage>
</organism>
<feature type="region of interest" description="Disordered" evidence="1">
    <location>
        <begin position="437"/>
        <end position="463"/>
    </location>
</feature>
<keyword evidence="4" id="KW-1185">Reference proteome</keyword>
<dbReference type="InterPro" id="IPR003615">
    <property type="entry name" value="HNH_nuc"/>
</dbReference>
<accession>A0ABV5UJY4</accession>
<dbReference type="Proteomes" id="UP001589536">
    <property type="component" value="Unassembled WGS sequence"/>
</dbReference>
<reference evidence="3 4" key="1">
    <citation type="submission" date="2024-09" db="EMBL/GenBank/DDBJ databases">
        <authorList>
            <person name="Sun Q."/>
            <person name="Mori K."/>
        </authorList>
    </citation>
    <scope>NUCLEOTIDE SEQUENCE [LARGE SCALE GENOMIC DNA]</scope>
    <source>
        <strain evidence="3 4">JCM 13519</strain>
    </source>
</reference>
<evidence type="ECO:0000313" key="3">
    <source>
        <dbReference type="EMBL" id="MFB9712838.1"/>
    </source>
</evidence>
<evidence type="ECO:0000313" key="4">
    <source>
        <dbReference type="Proteomes" id="UP001589536"/>
    </source>
</evidence>
<feature type="compositionally biased region" description="Polar residues" evidence="1">
    <location>
        <begin position="1"/>
        <end position="10"/>
    </location>
</feature>
<gene>
    <name evidence="3" type="ORF">ACFFPI_01540</name>
</gene>
<keyword evidence="3" id="KW-0540">Nuclease</keyword>
<protein>
    <submittedName>
        <fullName evidence="3">HNH endonuclease</fullName>
    </submittedName>
</protein>
<keyword evidence="3" id="KW-0255">Endonuclease</keyword>
<evidence type="ECO:0000256" key="1">
    <source>
        <dbReference type="SAM" id="MobiDB-lite"/>
    </source>
</evidence>
<feature type="compositionally biased region" description="Pro residues" evidence="1">
    <location>
        <begin position="445"/>
        <end position="461"/>
    </location>
</feature>
<name>A0ABV5UJY4_9MICC</name>
<dbReference type="RefSeq" id="WP_345049202.1">
    <property type="nucleotide sequence ID" value="NZ_BAABED010000001.1"/>
</dbReference>
<comment type="caution">
    <text evidence="3">The sequence shown here is derived from an EMBL/GenBank/DDBJ whole genome shotgun (WGS) entry which is preliminary data.</text>
</comment>